<dbReference type="PROSITE" id="PS50880">
    <property type="entry name" value="TOPRIM"/>
    <property type="match status" value="1"/>
</dbReference>
<accession>A0ABT0TWK6</accession>
<dbReference type="InterPro" id="IPR050219">
    <property type="entry name" value="DnaG_primase"/>
</dbReference>
<dbReference type="CDD" id="cd03364">
    <property type="entry name" value="TOPRIM_DnaG_primases"/>
    <property type="match status" value="1"/>
</dbReference>
<gene>
    <name evidence="2" type="ORF">L7J86_00520</name>
</gene>
<dbReference type="SMART" id="SM00493">
    <property type="entry name" value="TOPRIM"/>
    <property type="match status" value="1"/>
</dbReference>
<name>A0ABT0TWK6_9GAMM</name>
<comment type="caution">
    <text evidence="2">The sequence shown here is derived from an EMBL/GenBank/DDBJ whole genome shotgun (WGS) entry which is preliminary data.</text>
</comment>
<dbReference type="RefSeq" id="WP_250672646.1">
    <property type="nucleotide sequence ID" value="NZ_JAKMAI010000006.1"/>
</dbReference>
<dbReference type="Proteomes" id="UP001203831">
    <property type="component" value="Unassembled WGS sequence"/>
</dbReference>
<reference evidence="2" key="1">
    <citation type="submission" date="2022-01" db="EMBL/GenBank/DDBJ databases">
        <title>Genome assemble of Metamasius hemipterus Nardonella endosymbiont.</title>
        <authorList>
            <person name="Palmieri L."/>
            <person name="Pavarini R."/>
            <person name="Sharma P."/>
        </authorList>
    </citation>
    <scope>NUCLEOTIDE SEQUENCE [LARGE SCALE GENOMIC DNA]</scope>
    <source>
        <strain evidence="2">NARMHE1</strain>
    </source>
</reference>
<organism evidence="2 3">
    <name type="scientific">endosymbiont of Metamasius hemipterus</name>
    <dbReference type="NCBI Taxonomy" id="204627"/>
    <lineage>
        <taxon>Bacteria</taxon>
        <taxon>Pseudomonadati</taxon>
        <taxon>Pseudomonadota</taxon>
        <taxon>Gammaproteobacteria</taxon>
        <taxon>Candidatus Nardonella</taxon>
    </lineage>
</organism>
<evidence type="ECO:0000313" key="2">
    <source>
        <dbReference type="EMBL" id="MCM0158279.1"/>
    </source>
</evidence>
<feature type="domain" description="Toprim" evidence="1">
    <location>
        <begin position="21"/>
        <end position="103"/>
    </location>
</feature>
<evidence type="ECO:0000313" key="3">
    <source>
        <dbReference type="Proteomes" id="UP001203831"/>
    </source>
</evidence>
<keyword evidence="3" id="KW-1185">Reference proteome</keyword>
<dbReference type="Gene3D" id="3.40.1360.10">
    <property type="match status" value="1"/>
</dbReference>
<protein>
    <submittedName>
        <fullName evidence="2">Toprim domain-containing protein</fullName>
    </submittedName>
</protein>
<dbReference type="InterPro" id="IPR006171">
    <property type="entry name" value="TOPRIM_dom"/>
</dbReference>
<dbReference type="Pfam" id="PF13662">
    <property type="entry name" value="Toprim_4"/>
    <property type="match status" value="1"/>
</dbReference>
<dbReference type="PANTHER" id="PTHR30313">
    <property type="entry name" value="DNA PRIMASE"/>
    <property type="match status" value="1"/>
</dbReference>
<dbReference type="EMBL" id="JAKMAI010000006">
    <property type="protein sequence ID" value="MCM0158279.1"/>
    <property type="molecule type" value="Genomic_DNA"/>
</dbReference>
<dbReference type="SUPFAM" id="SSF56731">
    <property type="entry name" value="DNA primase core"/>
    <property type="match status" value="1"/>
</dbReference>
<dbReference type="InterPro" id="IPR034151">
    <property type="entry name" value="TOPRIM_DnaG_bac"/>
</dbReference>
<proteinExistence type="predicted"/>
<sequence length="110" mass="12816">MKKKYLYGLYEVIKYYNNNIFKLLIVEGYSDVISLNNNNINYSIAILGTSITLEQIKIIFKNTNIIIFCYDGDKAGKKASIKTLKLILNFITDDKEVKFYFLIIIMIQII</sequence>
<dbReference type="PANTHER" id="PTHR30313:SF2">
    <property type="entry name" value="DNA PRIMASE"/>
    <property type="match status" value="1"/>
</dbReference>
<evidence type="ECO:0000259" key="1">
    <source>
        <dbReference type="PROSITE" id="PS50880"/>
    </source>
</evidence>